<reference evidence="2" key="1">
    <citation type="submission" date="2016-10" db="EMBL/GenBank/DDBJ databases">
        <authorList>
            <person name="Varghese N."/>
            <person name="Submissions S."/>
        </authorList>
    </citation>
    <scope>NUCLEOTIDE SEQUENCE [LARGE SCALE GENOMIC DNA]</scope>
    <source>
        <strain evidence="2">CGMCC 1.4250</strain>
    </source>
</reference>
<dbReference type="Proteomes" id="UP000198565">
    <property type="component" value="Unassembled WGS sequence"/>
</dbReference>
<evidence type="ECO:0000313" key="1">
    <source>
        <dbReference type="EMBL" id="SFL56065.1"/>
    </source>
</evidence>
<dbReference type="OrthoDB" id="2878060at2"/>
<gene>
    <name evidence="1" type="ORF">SAMN04487943_102218</name>
</gene>
<dbReference type="AlphaFoldDB" id="A0A1I4IP63"/>
<evidence type="ECO:0000313" key="2">
    <source>
        <dbReference type="Proteomes" id="UP000198565"/>
    </source>
</evidence>
<dbReference type="PROSITE" id="PS51257">
    <property type="entry name" value="PROKAR_LIPOPROTEIN"/>
    <property type="match status" value="1"/>
</dbReference>
<organism evidence="1 2">
    <name type="scientific">Gracilibacillus orientalis</name>
    <dbReference type="NCBI Taxonomy" id="334253"/>
    <lineage>
        <taxon>Bacteria</taxon>
        <taxon>Bacillati</taxon>
        <taxon>Bacillota</taxon>
        <taxon>Bacilli</taxon>
        <taxon>Bacillales</taxon>
        <taxon>Bacillaceae</taxon>
        <taxon>Gracilibacillus</taxon>
    </lineage>
</organism>
<name>A0A1I4IP63_9BACI</name>
<keyword evidence="2" id="KW-1185">Reference proteome</keyword>
<dbReference type="RefSeq" id="WP_091481799.1">
    <property type="nucleotide sequence ID" value="NZ_FOTR01000002.1"/>
</dbReference>
<proteinExistence type="predicted"/>
<dbReference type="EMBL" id="FOTR01000002">
    <property type="protein sequence ID" value="SFL56065.1"/>
    <property type="molecule type" value="Genomic_DNA"/>
</dbReference>
<sequence>MLIKHIYVPFIFIVVFLSACSGNEETIIIEDKDFADMLAVNMIENNISSEGTDTIIKDKEKMKEILSMVEGVQVEEIENEQLLKEMKSGIVYMFAFFKGDETKTKKGEYAFNILEDGTILFNYDNVGNTNTPAITTEKHRDLLDKMKQTLNIGY</sequence>
<dbReference type="STRING" id="334253.SAMN04487943_102218"/>
<accession>A0A1I4IP63</accession>
<protein>
    <submittedName>
        <fullName evidence="1">Uncharacterized protein</fullName>
    </submittedName>
</protein>